<proteinExistence type="predicted"/>
<dbReference type="AlphaFoldDB" id="A0A9X1YV83"/>
<name>A0A9X1YV83_9PSED</name>
<sequence length="265" mass="30576">MTSSTQTVERFIASGQASFEQGLSYNDYACMHHPAITPLSRKPPKDLPDSTLEDFYYYLLLDGQTPPINKPFHWPLLTQAAARVAVVLEQESYPRCRLKRWVMRLLFDGELSLPGYSRKLALLNQARRFSHQPGMLSKKAKLKSEFAEDPWLHAELAGLLHRVPLAAVDFDRPMLSWDLDLLGVLWVFLLGADDASQRLLEQWFNQHAEHIVDIPQYRTRDQLVRPLVWTLFRFSDAADTELLSQALLDRYGSSWCRDYQDPRAS</sequence>
<reference evidence="1 2" key="1">
    <citation type="journal article" date="2022" name="Int. J. Syst. Evol. Microbiol.">
        <title>Pseudomonas aegrilactucae sp. nov. and Pseudomonas morbosilactucae sp. nov., pathogens causing bacterial rot of lettuce in Japan.</title>
        <authorList>
            <person name="Sawada H."/>
            <person name="Fujikawa T."/>
            <person name="Satou M."/>
        </authorList>
    </citation>
    <scope>NUCLEOTIDE SEQUENCE [LARGE SCALE GENOMIC DNA]</scope>
    <source>
        <strain evidence="1 2">MAFF 302030</strain>
    </source>
</reference>
<protein>
    <submittedName>
        <fullName evidence="1">Uncharacterized protein</fullName>
    </submittedName>
</protein>
<accession>A0A9X1YV83</accession>
<comment type="caution">
    <text evidence="1">The sequence shown here is derived from an EMBL/GenBank/DDBJ whole genome shotgun (WGS) entry which is preliminary data.</text>
</comment>
<evidence type="ECO:0000313" key="2">
    <source>
        <dbReference type="Proteomes" id="UP001155059"/>
    </source>
</evidence>
<dbReference type="EMBL" id="JALQCW010000023">
    <property type="protein sequence ID" value="MCK9798299.1"/>
    <property type="molecule type" value="Genomic_DNA"/>
</dbReference>
<dbReference type="Proteomes" id="UP001155059">
    <property type="component" value="Unassembled WGS sequence"/>
</dbReference>
<gene>
    <name evidence="1" type="ORF">M1B34_11325</name>
</gene>
<reference evidence="1 2" key="2">
    <citation type="journal article" date="2023" name="Plant Pathol.">
        <title>Dismantling and reorganizing Pseudomonas marginalis sensu#lato.</title>
        <authorList>
            <person name="Sawada H."/>
            <person name="Fujikawa T."/>
            <person name="Satou M."/>
        </authorList>
    </citation>
    <scope>NUCLEOTIDE SEQUENCE [LARGE SCALE GENOMIC DNA]</scope>
    <source>
        <strain evidence="1 2">MAFF 302030</strain>
    </source>
</reference>
<evidence type="ECO:0000313" key="1">
    <source>
        <dbReference type="EMBL" id="MCK9798299.1"/>
    </source>
</evidence>
<organism evidence="1 2">
    <name type="scientific">Pseudomonas morbosilactucae</name>
    <dbReference type="NCBI Taxonomy" id="2938197"/>
    <lineage>
        <taxon>Bacteria</taxon>
        <taxon>Pseudomonadati</taxon>
        <taxon>Pseudomonadota</taxon>
        <taxon>Gammaproteobacteria</taxon>
        <taxon>Pseudomonadales</taxon>
        <taxon>Pseudomonadaceae</taxon>
        <taxon>Pseudomonas</taxon>
    </lineage>
</organism>
<dbReference type="RefSeq" id="WP_268265185.1">
    <property type="nucleotide sequence ID" value="NZ_JALQCW010000023.1"/>
</dbReference>